<name>A0ABW1YA25_9DEIO</name>
<accession>A0ABW1YA25</accession>
<comment type="pathway">
    <text evidence="4">Amino-acid biosynthesis; D-alanine biosynthesis; D-alanine from L-alanine: step 1/1.</text>
</comment>
<dbReference type="NCBIfam" id="TIGR00492">
    <property type="entry name" value="alr"/>
    <property type="match status" value="1"/>
</dbReference>
<dbReference type="CDD" id="cd00430">
    <property type="entry name" value="PLPDE_III_AR"/>
    <property type="match status" value="1"/>
</dbReference>
<dbReference type="InterPro" id="IPR020622">
    <property type="entry name" value="Ala_racemase_pyridoxalP-BS"/>
</dbReference>
<dbReference type="InterPro" id="IPR029066">
    <property type="entry name" value="PLP-binding_barrel"/>
</dbReference>
<proteinExistence type="inferred from homology"/>
<reference evidence="7" key="1">
    <citation type="journal article" date="2019" name="Int. J. Syst. Evol. Microbiol.">
        <title>The Global Catalogue of Microorganisms (GCM) 10K type strain sequencing project: providing services to taxonomists for standard genome sequencing and annotation.</title>
        <authorList>
            <consortium name="The Broad Institute Genomics Platform"/>
            <consortium name="The Broad Institute Genome Sequencing Center for Infectious Disease"/>
            <person name="Wu L."/>
            <person name="Ma J."/>
        </authorList>
    </citation>
    <scope>NUCLEOTIDE SEQUENCE [LARGE SCALE GENOMIC DNA]</scope>
    <source>
        <strain evidence="7">CGMCC 1.15772</strain>
    </source>
</reference>
<dbReference type="PROSITE" id="PS00395">
    <property type="entry name" value="ALANINE_RACEMASE"/>
    <property type="match status" value="1"/>
</dbReference>
<evidence type="ECO:0000256" key="3">
    <source>
        <dbReference type="ARBA" id="ARBA00023235"/>
    </source>
</evidence>
<dbReference type="PANTHER" id="PTHR30511">
    <property type="entry name" value="ALANINE RACEMASE"/>
    <property type="match status" value="1"/>
</dbReference>
<dbReference type="GO" id="GO:0008784">
    <property type="term" value="F:alanine racemase activity"/>
    <property type="evidence" value="ECO:0007669"/>
    <property type="project" value="UniProtKB-EC"/>
</dbReference>
<keyword evidence="3 4" id="KW-0413">Isomerase</keyword>
<dbReference type="SMART" id="SM01005">
    <property type="entry name" value="Ala_racemase_C"/>
    <property type="match status" value="1"/>
</dbReference>
<evidence type="ECO:0000313" key="6">
    <source>
        <dbReference type="EMBL" id="MFC6590838.1"/>
    </source>
</evidence>
<dbReference type="PANTHER" id="PTHR30511:SF0">
    <property type="entry name" value="ALANINE RACEMASE, CATABOLIC-RELATED"/>
    <property type="match status" value="1"/>
</dbReference>
<dbReference type="EC" id="5.1.1.1" evidence="4"/>
<dbReference type="Gene3D" id="3.20.20.10">
    <property type="entry name" value="Alanine racemase"/>
    <property type="match status" value="1"/>
</dbReference>
<comment type="cofactor">
    <cofactor evidence="1 4">
        <name>pyridoxal 5'-phosphate</name>
        <dbReference type="ChEBI" id="CHEBI:597326"/>
    </cofactor>
</comment>
<dbReference type="InterPro" id="IPR009006">
    <property type="entry name" value="Ala_racemase/Decarboxylase_C"/>
</dbReference>
<dbReference type="HAMAP" id="MF_01201">
    <property type="entry name" value="Ala_racemase"/>
    <property type="match status" value="1"/>
</dbReference>
<organism evidence="6 7">
    <name type="scientific">Deinococcus lacus</name>
    <dbReference type="NCBI Taxonomy" id="392561"/>
    <lineage>
        <taxon>Bacteria</taxon>
        <taxon>Thermotogati</taxon>
        <taxon>Deinococcota</taxon>
        <taxon>Deinococci</taxon>
        <taxon>Deinococcales</taxon>
        <taxon>Deinococcaceae</taxon>
        <taxon>Deinococcus</taxon>
    </lineage>
</organism>
<evidence type="ECO:0000256" key="2">
    <source>
        <dbReference type="ARBA" id="ARBA00022898"/>
    </source>
</evidence>
<sequence>MRAQALISESALHHNLRLLSARAAAPLLLPVKANAYGHGLETVARLAAPWPEVWGFGVATPDEAHAVADLNLGKPVLLFGGSYPHEWPELAARGVRLTVSTLEAARTLPPGAQAHLKVNTGMHRLGAAPAEAAQAGHALAQRGQLEGLYTHFLASEEEDPARSVEQLRLFLQVAAKLPRALLHCANSGSVLRHGALAGMDLARPGLASYGVMPAPLSSGTGLRPVMTLRAPITHIHTVPAGDTVSYGGLWQAPKDSVVATVAAGYADGYPRGQTNPSVRVAGDLRPVLGRICMDQLMVDVTGLTVQPGDWVTLWGEESEPPLSEVVTASGIMEYELLTGVASRVIRLPIA</sequence>
<comment type="catalytic activity">
    <reaction evidence="4">
        <text>L-alanine = D-alanine</text>
        <dbReference type="Rhea" id="RHEA:20249"/>
        <dbReference type="ChEBI" id="CHEBI:57416"/>
        <dbReference type="ChEBI" id="CHEBI:57972"/>
        <dbReference type="EC" id="5.1.1.1"/>
    </reaction>
</comment>
<evidence type="ECO:0000313" key="7">
    <source>
        <dbReference type="Proteomes" id="UP001596297"/>
    </source>
</evidence>
<dbReference type="InterPro" id="IPR011079">
    <property type="entry name" value="Ala_racemase_C"/>
</dbReference>
<feature type="active site" description="Proton acceptor; specific for D-alanine" evidence="4">
    <location>
        <position position="32"/>
    </location>
</feature>
<dbReference type="SUPFAM" id="SSF51419">
    <property type="entry name" value="PLP-binding barrel"/>
    <property type="match status" value="1"/>
</dbReference>
<evidence type="ECO:0000259" key="5">
    <source>
        <dbReference type="SMART" id="SM01005"/>
    </source>
</evidence>
<keyword evidence="2 4" id="KW-0663">Pyridoxal phosphate</keyword>
<feature type="binding site" evidence="4">
    <location>
        <position position="293"/>
    </location>
    <ligand>
        <name>substrate</name>
    </ligand>
</feature>
<dbReference type="EMBL" id="JBHSWD010000001">
    <property type="protein sequence ID" value="MFC6590838.1"/>
    <property type="molecule type" value="Genomic_DNA"/>
</dbReference>
<dbReference type="InterPro" id="IPR001608">
    <property type="entry name" value="Ala_racemase_N"/>
</dbReference>
<feature type="domain" description="Alanine racemase C-terminal" evidence="5">
    <location>
        <begin position="225"/>
        <end position="349"/>
    </location>
</feature>
<dbReference type="Gene3D" id="2.40.37.10">
    <property type="entry name" value="Lyase, Ornithine Decarboxylase, Chain A, domain 1"/>
    <property type="match status" value="1"/>
</dbReference>
<protein>
    <recommendedName>
        <fullName evidence="4">Alanine racemase</fullName>
        <ecNumber evidence="4">5.1.1.1</ecNumber>
    </recommendedName>
</protein>
<dbReference type="Pfam" id="PF01168">
    <property type="entry name" value="Ala_racemase_N"/>
    <property type="match status" value="1"/>
</dbReference>
<dbReference type="SUPFAM" id="SSF50621">
    <property type="entry name" value="Alanine racemase C-terminal domain-like"/>
    <property type="match status" value="1"/>
</dbReference>
<dbReference type="InterPro" id="IPR000821">
    <property type="entry name" value="Ala_racemase"/>
</dbReference>
<dbReference type="Proteomes" id="UP001596297">
    <property type="component" value="Unassembled WGS sequence"/>
</dbReference>
<keyword evidence="7" id="KW-1185">Reference proteome</keyword>
<comment type="caution">
    <text evidence="6">The sequence shown here is derived from an EMBL/GenBank/DDBJ whole genome shotgun (WGS) entry which is preliminary data.</text>
</comment>
<dbReference type="RefSeq" id="WP_380081845.1">
    <property type="nucleotide sequence ID" value="NZ_JBHSWD010000001.1"/>
</dbReference>
<dbReference type="Pfam" id="PF00842">
    <property type="entry name" value="Ala_racemase_C"/>
    <property type="match status" value="1"/>
</dbReference>
<evidence type="ECO:0000256" key="4">
    <source>
        <dbReference type="HAMAP-Rule" id="MF_01201"/>
    </source>
</evidence>
<feature type="modified residue" description="N6-(pyridoxal phosphate)lysine" evidence="4">
    <location>
        <position position="32"/>
    </location>
</feature>
<feature type="active site" description="Proton acceptor; specific for L-alanine" evidence="4">
    <location>
        <position position="246"/>
    </location>
</feature>
<dbReference type="PRINTS" id="PR00992">
    <property type="entry name" value="ALARACEMASE"/>
</dbReference>
<comment type="function">
    <text evidence="4">Catalyzes the interconversion of L-alanine and D-alanine. May also act on other amino acids.</text>
</comment>
<evidence type="ECO:0000256" key="1">
    <source>
        <dbReference type="ARBA" id="ARBA00001933"/>
    </source>
</evidence>
<comment type="similarity">
    <text evidence="4">Belongs to the alanine racemase family.</text>
</comment>
<feature type="binding site" evidence="4">
    <location>
        <position position="124"/>
    </location>
    <ligand>
        <name>substrate</name>
    </ligand>
</feature>
<gene>
    <name evidence="6" type="primary">alr</name>
    <name evidence="6" type="ORF">ACFP81_01500</name>
</gene>